<keyword evidence="1" id="KW-0812">Transmembrane</keyword>
<feature type="transmembrane region" description="Helical" evidence="1">
    <location>
        <begin position="197"/>
        <end position="220"/>
    </location>
</feature>
<dbReference type="GeneID" id="92838816"/>
<gene>
    <name evidence="2" type="ORF">HF838_18240</name>
</gene>
<dbReference type="Pfam" id="PF12730">
    <property type="entry name" value="ABC2_membrane_4"/>
    <property type="match status" value="1"/>
</dbReference>
<dbReference type="AlphaFoldDB" id="A0A848D095"/>
<sequence length="227" mass="24813">MLRRMLRSEAVKYRRIFMPALCFIAPLLPAMLALAGQYDPLTKQVDWEEAMRAASLYWFGLLLPAAGGLVAGYAAQIEAAAGDWKGMIARGVSRRGLYASKQLWLALCLGLSTAVLYAVLAVAAMPFPEAFGNALWIWGYIWLVQYAAALAQLFISLWIAVAWGRAAAAGFGFISIFLMLCWRSLTGVAYPGIPTAVLTFHLASLVLLCVMLFAAGAAWFHRKERTG</sequence>
<dbReference type="EMBL" id="JABAGO010000040">
    <property type="protein sequence ID" value="NMF00170.1"/>
    <property type="molecule type" value="Genomic_DNA"/>
</dbReference>
<feature type="transmembrane region" description="Helical" evidence="1">
    <location>
        <begin position="103"/>
        <end position="125"/>
    </location>
</feature>
<evidence type="ECO:0000313" key="3">
    <source>
        <dbReference type="Proteomes" id="UP000561326"/>
    </source>
</evidence>
<evidence type="ECO:0000313" key="2">
    <source>
        <dbReference type="EMBL" id="NMF00170.1"/>
    </source>
</evidence>
<feature type="transmembrane region" description="Helical" evidence="1">
    <location>
        <begin position="59"/>
        <end position="82"/>
    </location>
</feature>
<keyword evidence="1" id="KW-0472">Membrane</keyword>
<keyword evidence="1" id="KW-1133">Transmembrane helix</keyword>
<feature type="transmembrane region" description="Helical" evidence="1">
    <location>
        <begin position="166"/>
        <end position="185"/>
    </location>
</feature>
<accession>A0A848D095</accession>
<reference evidence="2 3" key="1">
    <citation type="submission" date="2020-04" db="EMBL/GenBank/DDBJ databases">
        <authorList>
            <person name="Hitch T.C.A."/>
            <person name="Wylensek D."/>
            <person name="Clavel T."/>
        </authorList>
    </citation>
    <scope>NUCLEOTIDE SEQUENCE [LARGE SCALE GENOMIC DNA]</scope>
    <source>
        <strain evidence="2 3">WB01_D5_05</strain>
    </source>
</reference>
<name>A0A848D095_ANEAE</name>
<dbReference type="Proteomes" id="UP000561326">
    <property type="component" value="Unassembled WGS sequence"/>
</dbReference>
<dbReference type="RefSeq" id="WP_021621052.1">
    <property type="nucleotide sequence ID" value="NZ_CABKST010000113.1"/>
</dbReference>
<proteinExistence type="predicted"/>
<protein>
    <submittedName>
        <fullName evidence="2">ABC transporter permease subunit</fullName>
    </submittedName>
</protein>
<comment type="caution">
    <text evidence="2">The sequence shown here is derived from an EMBL/GenBank/DDBJ whole genome shotgun (WGS) entry which is preliminary data.</text>
</comment>
<evidence type="ECO:0000256" key="1">
    <source>
        <dbReference type="SAM" id="Phobius"/>
    </source>
</evidence>
<feature type="transmembrane region" description="Helical" evidence="1">
    <location>
        <begin position="137"/>
        <end position="159"/>
    </location>
</feature>
<organism evidence="2 3">
    <name type="scientific">Aneurinibacillus aneurinilyticus</name>
    <name type="common">Bacillus aneurinolyticus</name>
    <dbReference type="NCBI Taxonomy" id="1391"/>
    <lineage>
        <taxon>Bacteria</taxon>
        <taxon>Bacillati</taxon>
        <taxon>Bacillota</taxon>
        <taxon>Bacilli</taxon>
        <taxon>Bacillales</taxon>
        <taxon>Paenibacillaceae</taxon>
        <taxon>Aneurinibacillus group</taxon>
        <taxon>Aneurinibacillus</taxon>
    </lineage>
</organism>